<proteinExistence type="predicted"/>
<dbReference type="Proteomes" id="UP000011885">
    <property type="component" value="Unassembled WGS sequence"/>
</dbReference>
<name>M5U7F6_9BACT</name>
<comment type="caution">
    <text evidence="1">The sequence shown here is derived from an EMBL/GenBank/DDBJ whole genome shotgun (WGS) entry which is preliminary data.</text>
</comment>
<reference evidence="1 2" key="1">
    <citation type="journal article" date="2013" name="Mar. Genomics">
        <title>Expression of sulfatases in Rhodopirellula baltica and the diversity of sulfatases in the genus Rhodopirellula.</title>
        <authorList>
            <person name="Wegner C.E."/>
            <person name="Richter-Heitmann T."/>
            <person name="Klindworth A."/>
            <person name="Klockow C."/>
            <person name="Richter M."/>
            <person name="Achstetter T."/>
            <person name="Glockner F.O."/>
            <person name="Harder J."/>
        </authorList>
    </citation>
    <scope>NUCLEOTIDE SEQUENCE [LARGE SCALE GENOMIC DNA]</scope>
    <source>
        <strain evidence="1 2">SM41</strain>
    </source>
</reference>
<sequence length="41" mass="4773">MNTATEVLFKSSATKWLLMMRLVWKTRIVSNYLTVAMIQVP</sequence>
<accession>M5U7F6</accession>
<protein>
    <submittedName>
        <fullName evidence="1">Uncharacterized protein</fullName>
    </submittedName>
</protein>
<dbReference type="EMBL" id="ANOH01000095">
    <property type="protein sequence ID" value="EMI57412.1"/>
    <property type="molecule type" value="Genomic_DNA"/>
</dbReference>
<keyword evidence="2" id="KW-1185">Reference proteome</keyword>
<dbReference type="PATRIC" id="fig|1263870.3.peg.1354"/>
<dbReference type="AlphaFoldDB" id="M5U7F6"/>
<evidence type="ECO:0000313" key="1">
    <source>
        <dbReference type="EMBL" id="EMI57412.1"/>
    </source>
</evidence>
<organism evidence="1 2">
    <name type="scientific">Rhodopirellula sallentina SM41</name>
    <dbReference type="NCBI Taxonomy" id="1263870"/>
    <lineage>
        <taxon>Bacteria</taxon>
        <taxon>Pseudomonadati</taxon>
        <taxon>Planctomycetota</taxon>
        <taxon>Planctomycetia</taxon>
        <taxon>Pirellulales</taxon>
        <taxon>Pirellulaceae</taxon>
        <taxon>Rhodopirellula</taxon>
    </lineage>
</organism>
<evidence type="ECO:0000313" key="2">
    <source>
        <dbReference type="Proteomes" id="UP000011885"/>
    </source>
</evidence>
<gene>
    <name evidence="1" type="ORF">RSSM_01253</name>
</gene>